<dbReference type="EMBL" id="PYGD01000006">
    <property type="protein sequence ID" value="PSK90996.1"/>
    <property type="molecule type" value="Genomic_DNA"/>
</dbReference>
<proteinExistence type="predicted"/>
<evidence type="ECO:0000313" key="3">
    <source>
        <dbReference type="EMBL" id="PSK90996.1"/>
    </source>
</evidence>
<dbReference type="Gene3D" id="3.40.50.300">
    <property type="entry name" value="P-loop containing nucleotide triphosphate hydrolases"/>
    <property type="match status" value="1"/>
</dbReference>
<name>A0A2P8D1E4_9BACT</name>
<comment type="caution">
    <text evidence="3">The sequence shown here is derived from an EMBL/GenBank/DDBJ whole genome shotgun (WGS) entry which is preliminary data.</text>
</comment>
<dbReference type="SUPFAM" id="SSF52540">
    <property type="entry name" value="P-loop containing nucleoside triphosphate hydrolases"/>
    <property type="match status" value="2"/>
</dbReference>
<evidence type="ECO:0000259" key="1">
    <source>
        <dbReference type="Pfam" id="PF00717"/>
    </source>
</evidence>
<dbReference type="Pfam" id="PF00717">
    <property type="entry name" value="Peptidase_S24"/>
    <property type="match status" value="1"/>
</dbReference>
<dbReference type="AlphaFoldDB" id="A0A2P8D1E4"/>
<accession>A0A2P8D1E4</accession>
<evidence type="ECO:0000259" key="2">
    <source>
        <dbReference type="Pfam" id="PF09848"/>
    </source>
</evidence>
<keyword evidence="4" id="KW-1185">Reference proteome</keyword>
<sequence>MSTVFPEVLIDISEPYSFSKEGLEQIKQNRWAINQWPLVYFIDSKGQKKKCYIGESTHAITRIASHLANKKKAVLDQVLLIGSDWFNKSATLDIESTLIRYMSAEGSYDLMNGNYGLKTHNYYERKIYREVFSRIWEQLIERQVVRRSLTDIENSQIFKYSPYKSLNEDQYRSLLEMLDGLTTKQSNRIFVSGSAGTGKTILATYLMKLLKSDIDLSDNEEELDSSNGTLREIRYIRRFQQQYPNARIALVIAMDSLRATLKDVFSKMPNLNAGMVISPSDTFKGPKYDLLIVDEAHRLRQYKNISWMGAFKKNNEKLGLDNTGTELDWISSNSKNQIFFYDRDQEVRPSDIDESRFLDLLKNKATLKLKLRSQMRVMGGADYITFVDELLRLKRETTEHFEVDEYELKVFDSIIDMQHVLQERERKYGLCRMIAGYSWPWSSKKDKKAMDIEIEGIHFQWNQVSRDWINSLTAVNEIGCIHTTMGYDLNYGAVIFGPEISYNHAKQCIEVDPDQYYDKYGKQGVDDKQLKDYVINIYKNMMYRGIRGTFVYACDAALRDYLKKHIPTFGAKTAATPAFRILSAEEALDNSRAVALLNIMAAAGSFSDNQLPEQQQWIELPNDIKDIDNHFVCKVVGESMNKIIKNGSYCLFRRDTGGSREGKIVLVQSTDIQDADFGSGYTMKEYHSSKQTTEEGWRHESITLKPLSDDHSYRDIELSEDALLSLKVVGIFEQVL</sequence>
<dbReference type="Proteomes" id="UP000240572">
    <property type="component" value="Unassembled WGS sequence"/>
</dbReference>
<dbReference type="Pfam" id="PF09848">
    <property type="entry name" value="SLFN-g3_helicase"/>
    <property type="match status" value="1"/>
</dbReference>
<feature type="domain" description="Peptidase S24/S26A/S26B/S26C" evidence="1">
    <location>
        <begin position="601"/>
        <end position="671"/>
    </location>
</feature>
<dbReference type="RefSeq" id="WP_106523607.1">
    <property type="nucleotide sequence ID" value="NZ_PYGD01000006.1"/>
</dbReference>
<dbReference type="Gene3D" id="2.10.109.10">
    <property type="entry name" value="Umud Fragment, subunit A"/>
    <property type="match status" value="1"/>
</dbReference>
<dbReference type="InterPro" id="IPR015927">
    <property type="entry name" value="Peptidase_S24_S26A/B/C"/>
</dbReference>
<reference evidence="3 4" key="1">
    <citation type="submission" date="2018-03" db="EMBL/GenBank/DDBJ databases">
        <title>Genomic Encyclopedia of Type Strains, Phase III (KMG-III): the genomes of soil and plant-associated and newly described type strains.</title>
        <authorList>
            <person name="Whitman W."/>
        </authorList>
    </citation>
    <scope>NUCLEOTIDE SEQUENCE [LARGE SCALE GENOMIC DNA]</scope>
    <source>
        <strain evidence="3 4">CGMCC 1.12700</strain>
    </source>
</reference>
<gene>
    <name evidence="3" type="ORF">B0I18_1064</name>
</gene>
<dbReference type="OrthoDB" id="9759819at2"/>
<evidence type="ECO:0008006" key="5">
    <source>
        <dbReference type="Google" id="ProtNLM"/>
    </source>
</evidence>
<evidence type="ECO:0000313" key="4">
    <source>
        <dbReference type="Proteomes" id="UP000240572"/>
    </source>
</evidence>
<dbReference type="SUPFAM" id="SSF51306">
    <property type="entry name" value="LexA/Signal peptidase"/>
    <property type="match status" value="1"/>
</dbReference>
<organism evidence="3 4">
    <name type="scientific">Taibaiella chishuiensis</name>
    <dbReference type="NCBI Taxonomy" id="1434707"/>
    <lineage>
        <taxon>Bacteria</taxon>
        <taxon>Pseudomonadati</taxon>
        <taxon>Bacteroidota</taxon>
        <taxon>Chitinophagia</taxon>
        <taxon>Chitinophagales</taxon>
        <taxon>Chitinophagaceae</taxon>
        <taxon>Taibaiella</taxon>
    </lineage>
</organism>
<dbReference type="InterPro" id="IPR036286">
    <property type="entry name" value="LexA/Signal_pep-like_sf"/>
</dbReference>
<feature type="domain" description="Schlafen group 3-like DNA/RNA helicase" evidence="2">
    <location>
        <begin position="189"/>
        <end position="555"/>
    </location>
</feature>
<dbReference type="InterPro" id="IPR018647">
    <property type="entry name" value="SLFN_3-like_DNA/RNA_helicase"/>
</dbReference>
<protein>
    <recommendedName>
        <fullName evidence="5">GIY-YIG domain-containing protein</fullName>
    </recommendedName>
</protein>
<dbReference type="InterPro" id="IPR027417">
    <property type="entry name" value="P-loop_NTPase"/>
</dbReference>
<dbReference type="CDD" id="cd10439">
    <property type="entry name" value="GIY-YIG_COG3410"/>
    <property type="match status" value="1"/>
</dbReference>